<comment type="subcellular location">
    <subcellularLocation>
        <location evidence="1">Nucleus</location>
    </subcellularLocation>
</comment>
<evidence type="ECO:0000256" key="2">
    <source>
        <dbReference type="ARBA" id="ARBA00022723"/>
    </source>
</evidence>
<evidence type="ECO:0000256" key="5">
    <source>
        <dbReference type="ARBA" id="ARBA00022833"/>
    </source>
</evidence>
<feature type="domain" description="C2H2-type" evidence="11">
    <location>
        <begin position="300"/>
        <end position="327"/>
    </location>
</feature>
<keyword evidence="4 9" id="KW-0863">Zinc-finger</keyword>
<keyword evidence="7" id="KW-0804">Transcription</keyword>
<dbReference type="SMART" id="SM00355">
    <property type="entry name" value="ZnF_C2H2"/>
    <property type="match status" value="3"/>
</dbReference>
<name>A0A4E0RUS9_FASHE</name>
<keyword evidence="8" id="KW-0539">Nucleus</keyword>
<reference evidence="12" key="1">
    <citation type="submission" date="2019-03" db="EMBL/GenBank/DDBJ databases">
        <title>Improved annotation for the trematode Fasciola hepatica.</title>
        <authorList>
            <person name="Choi Y.-J."/>
            <person name="Martin J."/>
            <person name="Mitreva M."/>
        </authorList>
    </citation>
    <scope>NUCLEOTIDE SEQUENCE [LARGE SCALE GENOMIC DNA]</scope>
</reference>
<feature type="region of interest" description="Disordered" evidence="10">
    <location>
        <begin position="369"/>
        <end position="404"/>
    </location>
</feature>
<keyword evidence="5" id="KW-0862">Zinc</keyword>
<evidence type="ECO:0000313" key="13">
    <source>
        <dbReference type="Proteomes" id="UP000230066"/>
    </source>
</evidence>
<feature type="compositionally biased region" description="Basic residues" evidence="10">
    <location>
        <begin position="203"/>
        <end position="216"/>
    </location>
</feature>
<comment type="caution">
    <text evidence="12">The sequence shown here is derived from an EMBL/GenBank/DDBJ whole genome shotgun (WGS) entry which is preliminary data.</text>
</comment>
<evidence type="ECO:0000256" key="3">
    <source>
        <dbReference type="ARBA" id="ARBA00022737"/>
    </source>
</evidence>
<sequence length="478" mass="53604">MWFNSFIQNHHLSQSAQTGKIASLCTEHGLYPLIGSSSLISQSKDTVDPLLGFGVVLPPWLLLQWVQALHRYPNAKTDVDHSLSARTVSTAETPLDLRTTGELLTGGQLVPRKVQEAKDVMEMKNEAKCATLLRSNYRETLISPSASKSSKNMLTNGRINIYRQMRSSFTSETGFDSSSAGSRYPNTDEKCTSPLEKFSSSRTQRKRPNTGLRRARNSTTQINKASKTGVGKQPVTQCHQCKVLFPTLMELNSHFLVEHAFILRTELEHTKSWKSHALETMYIQSDPQTAIRGGLLSTGYPCPYCDYFAKWPTELQKHIMVHSKERPHRCVICGSSYKWKWDLGRHFDKSHQKNMNPYKKNCLTSCTGHGSGRRDGHTKGSATTLGRSRTTAHSRHSRGLTRRNNSQKIVPIPLNHPMSTFDPHIDSKLIQLRIESSPENVGIKEACHCKTVFKGEKSSQLESCLTGSWLIESASTST</sequence>
<dbReference type="SUPFAM" id="SSF57667">
    <property type="entry name" value="beta-beta-alpha zinc fingers"/>
    <property type="match status" value="1"/>
</dbReference>
<evidence type="ECO:0000256" key="8">
    <source>
        <dbReference type="ARBA" id="ARBA00023242"/>
    </source>
</evidence>
<organism evidence="12 13">
    <name type="scientific">Fasciola hepatica</name>
    <name type="common">Liver fluke</name>
    <dbReference type="NCBI Taxonomy" id="6192"/>
    <lineage>
        <taxon>Eukaryota</taxon>
        <taxon>Metazoa</taxon>
        <taxon>Spiralia</taxon>
        <taxon>Lophotrochozoa</taxon>
        <taxon>Platyhelminthes</taxon>
        <taxon>Trematoda</taxon>
        <taxon>Digenea</taxon>
        <taxon>Plagiorchiida</taxon>
        <taxon>Echinostomata</taxon>
        <taxon>Echinostomatoidea</taxon>
        <taxon>Fasciolidae</taxon>
        <taxon>Fasciola</taxon>
    </lineage>
</organism>
<evidence type="ECO:0000256" key="7">
    <source>
        <dbReference type="ARBA" id="ARBA00023163"/>
    </source>
</evidence>
<feature type="region of interest" description="Disordered" evidence="10">
    <location>
        <begin position="171"/>
        <end position="231"/>
    </location>
</feature>
<dbReference type="PANTHER" id="PTHR47772">
    <property type="entry name" value="ZINC FINGER PROTEIN 200"/>
    <property type="match status" value="1"/>
</dbReference>
<keyword evidence="2" id="KW-0479">Metal-binding</keyword>
<feature type="compositionally biased region" description="Polar residues" evidence="10">
    <location>
        <begin position="217"/>
        <end position="226"/>
    </location>
</feature>
<dbReference type="InterPro" id="IPR013087">
    <property type="entry name" value="Znf_C2H2_type"/>
</dbReference>
<keyword evidence="13" id="KW-1185">Reference proteome</keyword>
<evidence type="ECO:0000256" key="9">
    <source>
        <dbReference type="PROSITE-ProRule" id="PRU00042"/>
    </source>
</evidence>
<accession>A0A4E0RUS9</accession>
<feature type="compositionally biased region" description="Polar residues" evidence="10">
    <location>
        <begin position="171"/>
        <end position="185"/>
    </location>
</feature>
<evidence type="ECO:0000256" key="6">
    <source>
        <dbReference type="ARBA" id="ARBA00023015"/>
    </source>
</evidence>
<dbReference type="PANTHER" id="PTHR47772:SF1">
    <property type="entry name" value="ZINC FINGER PROTEIN 200"/>
    <property type="match status" value="1"/>
</dbReference>
<evidence type="ECO:0000259" key="11">
    <source>
        <dbReference type="PROSITE" id="PS50157"/>
    </source>
</evidence>
<keyword evidence="6" id="KW-0805">Transcription regulation</keyword>
<evidence type="ECO:0000256" key="10">
    <source>
        <dbReference type="SAM" id="MobiDB-lite"/>
    </source>
</evidence>
<feature type="compositionally biased region" description="Basic residues" evidence="10">
    <location>
        <begin position="390"/>
        <end position="401"/>
    </location>
</feature>
<protein>
    <submittedName>
        <fullName evidence="12">Zinc finger protein</fullName>
    </submittedName>
</protein>
<dbReference type="EMBL" id="JXXN02000990">
    <property type="protein sequence ID" value="THD25788.1"/>
    <property type="molecule type" value="Genomic_DNA"/>
</dbReference>
<keyword evidence="3" id="KW-0677">Repeat</keyword>
<gene>
    <name evidence="12" type="ORF">D915_003077</name>
</gene>
<dbReference type="Pfam" id="PF13909">
    <property type="entry name" value="zf-H2C2_5"/>
    <property type="match status" value="1"/>
</dbReference>
<dbReference type="AlphaFoldDB" id="A0A4E0RUS9"/>
<dbReference type="InterPro" id="IPR036236">
    <property type="entry name" value="Znf_C2H2_sf"/>
</dbReference>
<dbReference type="Gene3D" id="3.30.160.60">
    <property type="entry name" value="Classic Zinc Finger"/>
    <property type="match status" value="1"/>
</dbReference>
<dbReference type="InterPro" id="IPR050636">
    <property type="entry name" value="C2H2-ZF_domain-containing"/>
</dbReference>
<evidence type="ECO:0000256" key="4">
    <source>
        <dbReference type="ARBA" id="ARBA00022771"/>
    </source>
</evidence>
<dbReference type="PROSITE" id="PS50157">
    <property type="entry name" value="ZINC_FINGER_C2H2_2"/>
    <property type="match status" value="1"/>
</dbReference>
<dbReference type="Proteomes" id="UP000230066">
    <property type="component" value="Unassembled WGS sequence"/>
</dbReference>
<proteinExistence type="predicted"/>
<dbReference type="PROSITE" id="PS00028">
    <property type="entry name" value="ZINC_FINGER_C2H2_1"/>
    <property type="match status" value="1"/>
</dbReference>
<dbReference type="GO" id="GO:0005634">
    <property type="term" value="C:nucleus"/>
    <property type="evidence" value="ECO:0007669"/>
    <property type="project" value="UniProtKB-SubCell"/>
</dbReference>
<evidence type="ECO:0000256" key="1">
    <source>
        <dbReference type="ARBA" id="ARBA00004123"/>
    </source>
</evidence>
<dbReference type="GO" id="GO:0008270">
    <property type="term" value="F:zinc ion binding"/>
    <property type="evidence" value="ECO:0007669"/>
    <property type="project" value="UniProtKB-KW"/>
</dbReference>
<evidence type="ECO:0000313" key="12">
    <source>
        <dbReference type="EMBL" id="THD25788.1"/>
    </source>
</evidence>